<dbReference type="Proteomes" id="UP000285908">
    <property type="component" value="Unassembled WGS sequence"/>
</dbReference>
<name>A0A438AKW1_9RHOB</name>
<dbReference type="OrthoDB" id="164654at2"/>
<dbReference type="Pfam" id="PF13472">
    <property type="entry name" value="Lipase_GDSL_2"/>
    <property type="match status" value="1"/>
</dbReference>
<dbReference type="InterPro" id="IPR051532">
    <property type="entry name" value="Ester_Hydrolysis_Enzymes"/>
</dbReference>
<evidence type="ECO:0000313" key="3">
    <source>
        <dbReference type="Proteomes" id="UP000285908"/>
    </source>
</evidence>
<protein>
    <submittedName>
        <fullName evidence="2">Arylesterase</fullName>
    </submittedName>
</protein>
<comment type="caution">
    <text evidence="2">The sequence shown here is derived from an EMBL/GenBank/DDBJ whole genome shotgun (WGS) entry which is preliminary data.</text>
</comment>
<dbReference type="Gene3D" id="3.40.50.1110">
    <property type="entry name" value="SGNH hydrolase"/>
    <property type="match status" value="1"/>
</dbReference>
<evidence type="ECO:0000313" key="2">
    <source>
        <dbReference type="EMBL" id="RVV99358.1"/>
    </source>
</evidence>
<dbReference type="EMBL" id="RQXX01000001">
    <property type="protein sequence ID" value="RVV99358.1"/>
    <property type="molecule type" value="Genomic_DNA"/>
</dbReference>
<dbReference type="AlphaFoldDB" id="A0A438AKW1"/>
<sequence>MSDPAAILAFGDSLTWGHAPEGGRHALADRWPSALGAGLRAAGQEVRILAEGLNGRTLIHDDWCGPADRNGARLLPTLLATHQPLAAVVILLGTNDLVNMAVSARRCGQGMRALGRIVQRFPYEAGQVPKLVLVAPPMVEETPGGVVTAAMADEAQALAAHYAAVAKELGAGFLDAGRVARVSPVDGIHLDPAATRAIGAGLVPALRLALG</sequence>
<dbReference type="InterPro" id="IPR013830">
    <property type="entry name" value="SGNH_hydro"/>
</dbReference>
<dbReference type="InterPro" id="IPR036514">
    <property type="entry name" value="SGNH_hydro_sf"/>
</dbReference>
<dbReference type="PANTHER" id="PTHR30383">
    <property type="entry name" value="THIOESTERASE 1/PROTEASE 1/LYSOPHOSPHOLIPASE L1"/>
    <property type="match status" value="1"/>
</dbReference>
<dbReference type="RefSeq" id="WP_127904800.1">
    <property type="nucleotide sequence ID" value="NZ_RQXX01000001.1"/>
</dbReference>
<dbReference type="PANTHER" id="PTHR30383:SF29">
    <property type="entry name" value="SGNH HYDROLASE-TYPE ESTERASE DOMAIN-CONTAINING PROTEIN"/>
    <property type="match status" value="1"/>
</dbReference>
<keyword evidence="3" id="KW-1185">Reference proteome</keyword>
<proteinExistence type="predicted"/>
<accession>A0A438AKW1</accession>
<dbReference type="SUPFAM" id="SSF52266">
    <property type="entry name" value="SGNH hydrolase"/>
    <property type="match status" value="1"/>
</dbReference>
<dbReference type="GO" id="GO:0016788">
    <property type="term" value="F:hydrolase activity, acting on ester bonds"/>
    <property type="evidence" value="ECO:0007669"/>
    <property type="project" value="UniProtKB-ARBA"/>
</dbReference>
<gene>
    <name evidence="2" type="ORF">EKE94_01305</name>
</gene>
<organism evidence="2 3">
    <name type="scientific">Mesobaculum littorinae</name>
    <dbReference type="NCBI Taxonomy" id="2486419"/>
    <lineage>
        <taxon>Bacteria</taxon>
        <taxon>Pseudomonadati</taxon>
        <taxon>Pseudomonadota</taxon>
        <taxon>Alphaproteobacteria</taxon>
        <taxon>Rhodobacterales</taxon>
        <taxon>Roseobacteraceae</taxon>
        <taxon>Mesobaculum</taxon>
    </lineage>
</organism>
<evidence type="ECO:0000259" key="1">
    <source>
        <dbReference type="Pfam" id="PF13472"/>
    </source>
</evidence>
<feature type="domain" description="SGNH hydrolase-type esterase" evidence="1">
    <location>
        <begin position="9"/>
        <end position="194"/>
    </location>
</feature>
<reference evidence="2 3" key="1">
    <citation type="submission" date="2018-11" db="EMBL/GenBank/DDBJ databases">
        <title>Mesobaculum littorinae gen. nov., sp. nov., isolated from Littorina scabra that represents a novel genus of the order Rhodobacteraceae.</title>
        <authorList>
            <person name="Li F."/>
        </authorList>
    </citation>
    <scope>NUCLEOTIDE SEQUENCE [LARGE SCALE GENOMIC DNA]</scope>
    <source>
        <strain evidence="2 3">M0103</strain>
    </source>
</reference>